<evidence type="ECO:0000313" key="3">
    <source>
        <dbReference type="WBParaSite" id="PSU_v2.g21186.t1"/>
    </source>
</evidence>
<feature type="region of interest" description="Disordered" evidence="1">
    <location>
        <begin position="635"/>
        <end position="655"/>
    </location>
</feature>
<feature type="compositionally biased region" description="Basic and acidic residues" evidence="1">
    <location>
        <begin position="432"/>
        <end position="443"/>
    </location>
</feature>
<feature type="compositionally biased region" description="Basic and acidic residues" evidence="1">
    <location>
        <begin position="391"/>
        <end position="403"/>
    </location>
</feature>
<dbReference type="AlphaFoldDB" id="A0A914YLG9"/>
<accession>A0A914YLG9</accession>
<keyword evidence="2" id="KW-1185">Reference proteome</keyword>
<protein>
    <submittedName>
        <fullName evidence="3">Zonadhesin</fullName>
    </submittedName>
</protein>
<name>A0A914YLG9_9BILA</name>
<feature type="region of interest" description="Disordered" evidence="1">
    <location>
        <begin position="44"/>
        <end position="63"/>
    </location>
</feature>
<sequence>MPLFFQHNHCRHRHHGHIDLLNNRQFAQPTFNQAAFEKALPPTPTVVKNEYTPPTPPIRTDFNPYIPPSPRPREGFGPVQPAVTRPVNPQDQWPANTRKPAGGSYGMEEIPHRENNHIQIQPINPTPEVPNVQQHQWPTTTQQPLTSGPVVAQNKPENLVPIFAASSHLPQPVPTTTPTLTRLPMKQINTVEHVQPTAPIAPPRIIQPINKEVNNQYSNIRETVEITASPVAPTKPERIETIAPVAPSTTPQTNSVPDEYGRERETVESVSPVVEPKAPEHRVNEKINNEYSSGPESFKPIILPQPDGKPINHEYSSGPETIEKPSSSPAAPAVEKSESAPVTSAPTAPERNTEATVKSPQAPNVGGYKEAQQETTKFPTLKPEAPTTSDSPKDNVEAQKPETETETPEESLVVLNKASSEAAPTPPEEEIEKSAEKTKEVEKLQTVPETYEISDITASSTSAPPAVKEKINNNYEVKATSNVNEYRVFGEKSNSQNAIEPSKIPEEKTLGKPKIALENNVIRLQVIDGGSDRSVGRKPIALPEGFVNIPINKEMEKALLEETIIPHHSVFEGKEKTKSEGEEKVIETKSENEVRIEAVTNPSPIPPRAPPTMSTPPSRLVFAEKHERIEILNSSTNSPKPEFEAQTSTDSSITTTTATKKLIRIQPIHPTPTTTKPEFEEVEVETSLPTITTTLKPLSPSVHLEEKILTPIIEGDIEEHHPHGMLEEIVIPHVRQEEVSEIPTNEFVEPIKTEVVTESSSTTTAPERNF</sequence>
<evidence type="ECO:0000256" key="1">
    <source>
        <dbReference type="SAM" id="MobiDB-lite"/>
    </source>
</evidence>
<organism evidence="2 3">
    <name type="scientific">Panagrolaimus superbus</name>
    <dbReference type="NCBI Taxonomy" id="310955"/>
    <lineage>
        <taxon>Eukaryota</taxon>
        <taxon>Metazoa</taxon>
        <taxon>Ecdysozoa</taxon>
        <taxon>Nematoda</taxon>
        <taxon>Chromadorea</taxon>
        <taxon>Rhabditida</taxon>
        <taxon>Tylenchina</taxon>
        <taxon>Panagrolaimomorpha</taxon>
        <taxon>Panagrolaimoidea</taxon>
        <taxon>Panagrolaimidae</taxon>
        <taxon>Panagrolaimus</taxon>
    </lineage>
</organism>
<reference evidence="3" key="1">
    <citation type="submission" date="2022-11" db="UniProtKB">
        <authorList>
            <consortium name="WormBaseParasite"/>
        </authorList>
    </citation>
    <scope>IDENTIFICATION</scope>
</reference>
<feature type="compositionally biased region" description="Polar residues" evidence="1">
    <location>
        <begin position="314"/>
        <end position="329"/>
    </location>
</feature>
<dbReference type="Proteomes" id="UP000887577">
    <property type="component" value="Unplaced"/>
</dbReference>
<feature type="compositionally biased region" description="Basic and acidic residues" evidence="1">
    <location>
        <begin position="277"/>
        <end position="288"/>
    </location>
</feature>
<proteinExistence type="predicted"/>
<feature type="region of interest" description="Disordered" evidence="1">
    <location>
        <begin position="247"/>
        <end position="446"/>
    </location>
</feature>
<evidence type="ECO:0000313" key="2">
    <source>
        <dbReference type="Proteomes" id="UP000887577"/>
    </source>
</evidence>
<dbReference type="WBParaSite" id="PSU_v2.g21186.t1">
    <property type="protein sequence ID" value="PSU_v2.g21186.t1"/>
    <property type="gene ID" value="PSU_v2.g21186"/>
</dbReference>
<feature type="compositionally biased region" description="Polar residues" evidence="1">
    <location>
        <begin position="247"/>
        <end position="256"/>
    </location>
</feature>